<evidence type="ECO:0000313" key="8">
    <source>
        <dbReference type="EMBL" id="TWS99281.1"/>
    </source>
</evidence>
<comment type="similarity">
    <text evidence="2">Belongs to the UPF0324 family.</text>
</comment>
<dbReference type="Proteomes" id="UP000317430">
    <property type="component" value="Unassembled WGS sequence"/>
</dbReference>
<comment type="subcellular location">
    <subcellularLocation>
        <location evidence="1">Cell membrane</location>
        <topology evidence="1">Multi-pass membrane protein</topology>
    </subcellularLocation>
</comment>
<dbReference type="OrthoDB" id="9811391at2"/>
<dbReference type="InterPro" id="IPR018383">
    <property type="entry name" value="UPF0324_pro"/>
</dbReference>
<dbReference type="EMBL" id="VOHL01000001">
    <property type="protein sequence ID" value="TWS99281.1"/>
    <property type="molecule type" value="Genomic_DNA"/>
</dbReference>
<keyword evidence="6 7" id="KW-0472">Membrane</keyword>
<evidence type="ECO:0000256" key="7">
    <source>
        <dbReference type="SAM" id="Phobius"/>
    </source>
</evidence>
<keyword evidence="3" id="KW-1003">Cell membrane</keyword>
<comment type="caution">
    <text evidence="8">The sequence shown here is derived from an EMBL/GenBank/DDBJ whole genome shotgun (WGS) entry which is preliminary data.</text>
</comment>
<name>A0A5C5SH76_9STRE</name>
<feature type="transmembrane region" description="Helical" evidence="7">
    <location>
        <begin position="304"/>
        <end position="324"/>
    </location>
</feature>
<evidence type="ECO:0000256" key="3">
    <source>
        <dbReference type="ARBA" id="ARBA00022475"/>
    </source>
</evidence>
<evidence type="ECO:0000256" key="5">
    <source>
        <dbReference type="ARBA" id="ARBA00022989"/>
    </source>
</evidence>
<evidence type="ECO:0000256" key="6">
    <source>
        <dbReference type="ARBA" id="ARBA00023136"/>
    </source>
</evidence>
<dbReference type="Pfam" id="PF03601">
    <property type="entry name" value="Cons_hypoth698"/>
    <property type="match status" value="1"/>
</dbReference>
<organism evidence="8 9">
    <name type="scientific">Streptococcus cuniculipharyngis</name>
    <dbReference type="NCBI Taxonomy" id="1562651"/>
    <lineage>
        <taxon>Bacteria</taxon>
        <taxon>Bacillati</taxon>
        <taxon>Bacillota</taxon>
        <taxon>Bacilli</taxon>
        <taxon>Lactobacillales</taxon>
        <taxon>Streptococcaceae</taxon>
        <taxon>Streptococcus</taxon>
    </lineage>
</organism>
<protein>
    <submittedName>
        <fullName evidence="8">YeiH family putative sulfate export transporter</fullName>
    </submittedName>
</protein>
<keyword evidence="9" id="KW-1185">Reference proteome</keyword>
<accession>A0A5C5SH76</accession>
<proteinExistence type="inferred from homology"/>
<feature type="transmembrane region" description="Helical" evidence="7">
    <location>
        <begin position="247"/>
        <end position="267"/>
    </location>
</feature>
<reference evidence="8 9" key="1">
    <citation type="submission" date="2019-08" db="EMBL/GenBank/DDBJ databases">
        <authorList>
            <person name="Lei W."/>
        </authorList>
    </citation>
    <scope>NUCLEOTIDE SEQUENCE [LARGE SCALE GENOMIC DNA]</scope>
    <source>
        <strain evidence="8 9">CCUG 66496</strain>
    </source>
</reference>
<feature type="transmembrane region" description="Helical" evidence="7">
    <location>
        <begin position="85"/>
        <end position="105"/>
    </location>
</feature>
<keyword evidence="4 7" id="KW-0812">Transmembrane</keyword>
<keyword evidence="5 7" id="KW-1133">Transmembrane helix</keyword>
<dbReference type="PANTHER" id="PTHR30106">
    <property type="entry name" value="INNER MEMBRANE PROTEIN YEIH-RELATED"/>
    <property type="match status" value="1"/>
</dbReference>
<sequence length="325" mass="34529">MAAIRNGLVLCLILGSLALVLGQLFPLVGPNLLAIGLGMLLPKTISTTPAYQEGLTYSSKTLLQYAVILLGFSLSITEVSQLGLASLPLTLLTISLAFFTALFFGRRLGLSGNLSSLIGFGTAICGGSAILAAAPVLEADSDDIALSLSTIFCFNSLAILIFPLVGHWLQLSDEAFGLWTGTAVNDTSSVVAVGYSYSQEAGDYATIVKLARSLMIVPICLVFGLVKSYQARKQANLSSVIQGFPWFILYFLLASLVRSLGWFPLLILPYTKALSKLFMAMALVGLGSKLSFDQFKQAGPAPFLTGLLSWIAVALASLLLQQVLF</sequence>
<feature type="transmembrane region" description="Helical" evidence="7">
    <location>
        <begin position="117"/>
        <end position="138"/>
    </location>
</feature>
<dbReference type="GO" id="GO:0005886">
    <property type="term" value="C:plasma membrane"/>
    <property type="evidence" value="ECO:0007669"/>
    <property type="project" value="UniProtKB-SubCell"/>
</dbReference>
<feature type="transmembrane region" description="Helical" evidence="7">
    <location>
        <begin position="204"/>
        <end position="226"/>
    </location>
</feature>
<gene>
    <name evidence="8" type="ORF">FRX57_02155</name>
</gene>
<evidence type="ECO:0000256" key="1">
    <source>
        <dbReference type="ARBA" id="ARBA00004651"/>
    </source>
</evidence>
<evidence type="ECO:0000256" key="2">
    <source>
        <dbReference type="ARBA" id="ARBA00007977"/>
    </source>
</evidence>
<evidence type="ECO:0000256" key="4">
    <source>
        <dbReference type="ARBA" id="ARBA00022692"/>
    </source>
</evidence>
<evidence type="ECO:0000313" key="9">
    <source>
        <dbReference type="Proteomes" id="UP000317430"/>
    </source>
</evidence>
<feature type="transmembrane region" description="Helical" evidence="7">
    <location>
        <begin position="144"/>
        <end position="164"/>
    </location>
</feature>
<dbReference type="AlphaFoldDB" id="A0A5C5SH76"/>
<feature type="transmembrane region" description="Helical" evidence="7">
    <location>
        <begin position="62"/>
        <end position="79"/>
    </location>
</feature>
<dbReference type="PANTHER" id="PTHR30106:SF1">
    <property type="entry name" value="UPF0324 MEMBRANE PROTEIN FN0533"/>
    <property type="match status" value="1"/>
</dbReference>